<accession>A0A6J6J0K9</accession>
<dbReference type="AlphaFoldDB" id="A0A6J6J0K9"/>
<dbReference type="InterPro" id="IPR050882">
    <property type="entry name" value="Prepilin_peptidase/N-MTase"/>
</dbReference>
<gene>
    <name evidence="4" type="ORF">UFOPK2001_00481</name>
</gene>
<dbReference type="GO" id="GO:0004190">
    <property type="term" value="F:aspartic-type endopeptidase activity"/>
    <property type="evidence" value="ECO:0007669"/>
    <property type="project" value="InterPro"/>
</dbReference>
<dbReference type="PRINTS" id="PR00864">
    <property type="entry name" value="PREPILNPTASE"/>
</dbReference>
<proteinExistence type="inferred from homology"/>
<feature type="transmembrane region" description="Helical" evidence="2">
    <location>
        <begin position="126"/>
        <end position="146"/>
    </location>
</feature>
<dbReference type="InterPro" id="IPR000045">
    <property type="entry name" value="Prepilin_IV_endopep_pep"/>
</dbReference>
<reference evidence="4" key="1">
    <citation type="submission" date="2020-05" db="EMBL/GenBank/DDBJ databases">
        <authorList>
            <person name="Chiriac C."/>
            <person name="Salcher M."/>
            <person name="Ghai R."/>
            <person name="Kavagutti S V."/>
        </authorList>
    </citation>
    <scope>NUCLEOTIDE SEQUENCE</scope>
</reference>
<feature type="transmembrane region" description="Helical" evidence="2">
    <location>
        <begin position="79"/>
        <end position="96"/>
    </location>
</feature>
<organism evidence="4">
    <name type="scientific">freshwater metagenome</name>
    <dbReference type="NCBI Taxonomy" id="449393"/>
    <lineage>
        <taxon>unclassified sequences</taxon>
        <taxon>metagenomes</taxon>
        <taxon>ecological metagenomes</taxon>
    </lineage>
</organism>
<feature type="transmembrane region" description="Helical" evidence="2">
    <location>
        <begin position="54"/>
        <end position="73"/>
    </location>
</feature>
<dbReference type="Gene3D" id="1.20.120.1220">
    <property type="match status" value="1"/>
</dbReference>
<dbReference type="GO" id="GO:0005886">
    <property type="term" value="C:plasma membrane"/>
    <property type="evidence" value="ECO:0007669"/>
    <property type="project" value="TreeGrafter"/>
</dbReference>
<feature type="domain" description="Prepilin type IV endopeptidase peptidase" evidence="3">
    <location>
        <begin position="32"/>
        <end position="137"/>
    </location>
</feature>
<keyword evidence="2" id="KW-1133">Transmembrane helix</keyword>
<evidence type="ECO:0000256" key="2">
    <source>
        <dbReference type="SAM" id="Phobius"/>
    </source>
</evidence>
<feature type="transmembrane region" description="Helical" evidence="2">
    <location>
        <begin position="25"/>
        <end position="42"/>
    </location>
</feature>
<dbReference type="PANTHER" id="PTHR30487:SF0">
    <property type="entry name" value="PREPILIN LEADER PEPTIDASE_N-METHYLTRANSFERASE-RELATED"/>
    <property type="match status" value="1"/>
</dbReference>
<comment type="similarity">
    <text evidence="1">Belongs to the peptidase A24 family.</text>
</comment>
<feature type="transmembrane region" description="Helical" evidence="2">
    <location>
        <begin position="155"/>
        <end position="174"/>
    </location>
</feature>
<keyword evidence="2" id="KW-0472">Membrane</keyword>
<evidence type="ECO:0000256" key="1">
    <source>
        <dbReference type="ARBA" id="ARBA00005801"/>
    </source>
</evidence>
<evidence type="ECO:0000259" key="3">
    <source>
        <dbReference type="Pfam" id="PF01478"/>
    </source>
</evidence>
<dbReference type="GO" id="GO:0006465">
    <property type="term" value="P:signal peptide processing"/>
    <property type="evidence" value="ECO:0007669"/>
    <property type="project" value="TreeGrafter"/>
</dbReference>
<sequence length="175" mass="18940">MWRTPAQVGVFLYPERMTFDPHFDFAWLGPLYLVAVAWPLTVIDIRERRLPNRLTLPVFPITILGQVFAVLLGDDAGRMFTSLLISALAFAVALALNRFAGLGMGDVKLIAGITLALAWFNPFLPAVAILVAFVAAGAASLVLLALRKTRMGSSIALGPYLLLGFLVALTFQAIP</sequence>
<dbReference type="PANTHER" id="PTHR30487">
    <property type="entry name" value="TYPE 4 PREPILIN-LIKE PROTEINS LEADER PEPTIDE-PROCESSING ENZYME"/>
    <property type="match status" value="1"/>
</dbReference>
<dbReference type="InterPro" id="IPR014032">
    <property type="entry name" value="Peptidase_A24A_bac"/>
</dbReference>
<evidence type="ECO:0000313" key="4">
    <source>
        <dbReference type="EMBL" id="CAB4630380.1"/>
    </source>
</evidence>
<dbReference type="EMBL" id="CAEZVN010000031">
    <property type="protein sequence ID" value="CAB4630380.1"/>
    <property type="molecule type" value="Genomic_DNA"/>
</dbReference>
<dbReference type="Pfam" id="PF01478">
    <property type="entry name" value="Peptidase_A24"/>
    <property type="match status" value="1"/>
</dbReference>
<protein>
    <submittedName>
        <fullName evidence="4">Unannotated protein</fullName>
    </submittedName>
</protein>
<keyword evidence="2" id="KW-0812">Transmembrane</keyword>
<name>A0A6J6J0K9_9ZZZZ</name>